<dbReference type="EMBL" id="RKST01000063">
    <property type="protein sequence ID" value="RUM95199.1"/>
    <property type="molecule type" value="Genomic_DNA"/>
</dbReference>
<dbReference type="OrthoDB" id="8378722at2"/>
<dbReference type="AlphaFoldDB" id="A0A432UZ60"/>
<proteinExistence type="predicted"/>
<evidence type="ECO:0000313" key="1">
    <source>
        <dbReference type="EMBL" id="RUM95199.1"/>
    </source>
</evidence>
<evidence type="ECO:0000313" key="2">
    <source>
        <dbReference type="Proteomes" id="UP000281647"/>
    </source>
</evidence>
<sequence>MLMHTRVSIVQFSAPFALRGIDELLPPGEYAIDQVEHLIEGMTWLAYRRIATFIHLPALSECATTELVEIDADELEAALKQDLEQQYRVSWCANKEQ</sequence>
<reference evidence="1 2" key="1">
    <citation type="submission" date="2018-11" db="EMBL/GenBank/DDBJ databases">
        <title>Pseudaminobacter arsenicus sp. nov., an arsenic-resistant bacterium isolated from arsenic-rich aquifers.</title>
        <authorList>
            <person name="Mu Y."/>
        </authorList>
    </citation>
    <scope>NUCLEOTIDE SEQUENCE [LARGE SCALE GENOMIC DNA]</scope>
    <source>
        <strain evidence="1 2">CB3</strain>
    </source>
</reference>
<organism evidence="1 2">
    <name type="scientific">Borborobacter arsenicus</name>
    <dbReference type="NCBI Taxonomy" id="1851146"/>
    <lineage>
        <taxon>Bacteria</taxon>
        <taxon>Pseudomonadati</taxon>
        <taxon>Pseudomonadota</taxon>
        <taxon>Alphaproteobacteria</taxon>
        <taxon>Hyphomicrobiales</taxon>
        <taxon>Phyllobacteriaceae</taxon>
        <taxon>Borborobacter</taxon>
    </lineage>
</organism>
<comment type="caution">
    <text evidence="1">The sequence shown here is derived from an EMBL/GenBank/DDBJ whole genome shotgun (WGS) entry which is preliminary data.</text>
</comment>
<gene>
    <name evidence="1" type="ORF">EET67_24675</name>
</gene>
<dbReference type="RefSeq" id="WP_128628824.1">
    <property type="nucleotide sequence ID" value="NZ_RKST01000063.1"/>
</dbReference>
<dbReference type="Proteomes" id="UP000281647">
    <property type="component" value="Unassembled WGS sequence"/>
</dbReference>
<accession>A0A432UZ60</accession>
<name>A0A432UZ60_9HYPH</name>
<keyword evidence="2" id="KW-1185">Reference proteome</keyword>
<protein>
    <submittedName>
        <fullName evidence="1">Uncharacterized protein</fullName>
    </submittedName>
</protein>